<dbReference type="Gene3D" id="2.60.120.260">
    <property type="entry name" value="Galactose-binding domain-like"/>
    <property type="match status" value="1"/>
</dbReference>
<evidence type="ECO:0000313" key="3">
    <source>
        <dbReference type="EMBL" id="RPD41239.1"/>
    </source>
</evidence>
<dbReference type="Gene3D" id="2.60.120.200">
    <property type="match status" value="1"/>
</dbReference>
<keyword evidence="4" id="KW-1185">Reference proteome</keyword>
<proteinExistence type="predicted"/>
<dbReference type="InterPro" id="IPR013320">
    <property type="entry name" value="ConA-like_dom_sf"/>
</dbReference>
<dbReference type="InterPro" id="IPR008979">
    <property type="entry name" value="Galactose-bd-like_sf"/>
</dbReference>
<dbReference type="Pfam" id="PF13385">
    <property type="entry name" value="Laminin_G_3"/>
    <property type="match status" value="1"/>
</dbReference>
<dbReference type="NCBIfam" id="NF045579">
    <property type="entry name" value="rhamnoside_JR"/>
    <property type="match status" value="1"/>
</dbReference>
<dbReference type="EMBL" id="RMBX01000005">
    <property type="protein sequence ID" value="RPD41239.1"/>
    <property type="molecule type" value="Genomic_DNA"/>
</dbReference>
<dbReference type="Pfam" id="PF17132">
    <property type="entry name" value="Glyco_hydro_106"/>
    <property type="match status" value="1"/>
</dbReference>
<reference evidence="4" key="1">
    <citation type="submission" date="2018-11" db="EMBL/GenBank/DDBJ databases">
        <title>Chitinophaga lutea sp.nov., isolate from arsenic contaminated soil.</title>
        <authorList>
            <person name="Zong Y."/>
        </authorList>
    </citation>
    <scope>NUCLEOTIDE SEQUENCE [LARGE SCALE GENOMIC DNA]</scope>
    <source>
        <strain evidence="4">YLT18</strain>
    </source>
</reference>
<dbReference type="GO" id="GO:0004553">
    <property type="term" value="F:hydrolase activity, hydrolyzing O-glycosyl compounds"/>
    <property type="evidence" value="ECO:0007669"/>
    <property type="project" value="UniProtKB-ARBA"/>
</dbReference>
<evidence type="ECO:0000313" key="4">
    <source>
        <dbReference type="Proteomes" id="UP000279089"/>
    </source>
</evidence>
<dbReference type="PANTHER" id="PTHR43817:SF1">
    <property type="entry name" value="HYDROLASE, FAMILY 43, PUTATIVE (AFU_ORTHOLOGUE AFUA_3G01660)-RELATED"/>
    <property type="match status" value="1"/>
</dbReference>
<keyword evidence="2" id="KW-0378">Hydrolase</keyword>
<organism evidence="3 4">
    <name type="scientific">Chitinophaga barathri</name>
    <dbReference type="NCBI Taxonomy" id="1647451"/>
    <lineage>
        <taxon>Bacteria</taxon>
        <taxon>Pseudomonadati</taxon>
        <taxon>Bacteroidota</taxon>
        <taxon>Chitinophagia</taxon>
        <taxon>Chitinophagales</taxon>
        <taxon>Chitinophagaceae</taxon>
        <taxon>Chitinophaga</taxon>
    </lineage>
</organism>
<gene>
    <name evidence="3" type="ORF">EG028_11210</name>
</gene>
<dbReference type="SUPFAM" id="SSF49785">
    <property type="entry name" value="Galactose-binding domain-like"/>
    <property type="match status" value="1"/>
</dbReference>
<dbReference type="OrthoDB" id="9761519at2"/>
<dbReference type="GO" id="GO:0005975">
    <property type="term" value="P:carbohydrate metabolic process"/>
    <property type="evidence" value="ECO:0007669"/>
    <property type="project" value="UniProtKB-ARBA"/>
</dbReference>
<evidence type="ECO:0008006" key="5">
    <source>
        <dbReference type="Google" id="ProtNLM"/>
    </source>
</evidence>
<dbReference type="PANTHER" id="PTHR43817">
    <property type="entry name" value="GLYCOSYL HYDROLASE"/>
    <property type="match status" value="1"/>
</dbReference>
<dbReference type="Proteomes" id="UP000279089">
    <property type="component" value="Unassembled WGS sequence"/>
</dbReference>
<name>A0A3N4MNL1_9BACT</name>
<evidence type="ECO:0000256" key="2">
    <source>
        <dbReference type="ARBA" id="ARBA00022801"/>
    </source>
</evidence>
<comment type="caution">
    <text evidence="3">The sequence shown here is derived from an EMBL/GenBank/DDBJ whole genome shotgun (WGS) entry which is preliminary data.</text>
</comment>
<dbReference type="RefSeq" id="WP_120516459.1">
    <property type="nucleotide sequence ID" value="NZ_QXZY01000006.1"/>
</dbReference>
<accession>A0A3N4MNL1</accession>
<protein>
    <recommendedName>
        <fullName evidence="5">LamG-like jellyroll fold domain-containing protein</fullName>
    </recommendedName>
</protein>
<sequence length="1300" mass="144289">MQRRDFLKNTLITATGILIWPGISRGSNPEEELNGLNFLRPPAGYRPQVLWMWLNGHITEEGISKDLEAMRQMGLGGALLFNVEGAVPRGPVDMGGLQWRSMVLFTLKEAQRLQLQIALHNSAGFSGTGGSFVQPAQSMQQLVWRTVQAMPGQHQYHIPQPFTKLGYYRDIAVLAFPEPRVPELLKVRLNGKEEDKRICGDQDPETALRLEKTGDIIFEFAEEGTFQSVTIWRKPEIPADIYAGTPDSPPIFQLESSLDGMNYSRVCTIVMPQLRKMNAPGAAVFPAVKAKYFRLHTNISTWLSGVQWHAHAGVRNWPGKANFYQHVAENAPAANADGGIDKSQVLDLTRLLQLNGALQWNPPAGQWTILRIGHTPTGQPGASQPDAAVGLELDKFSRQAVDDWFRHMDEYLFNALLPYTSFRGLEIDSWEVGVQNWTQRMPEAFHEQHHYPITQWLPALTGRIVGDVSATIAFLSDFRRTQATLVAKEYYAGFKAHCVAKGWHLWGEPYGDGMFDSLQISQALDLPMGEFWTRYAPGSMNTIGVALSAGHTSGKRVIGAEAFTGMPETSRWTDYPYSLKAQGDHFYSLGINQLMLHVMVHQPYKYGVPGFSMGPYGTHFDRNNTWAAFAHGWTGYLARTQYMLQQGHYAADFVFFIGEEPAAFIPDIDHVTPPNPTGYSADVIGPDGLLQDIRIQNNQIVLPDGMTYKVMVMIALRHISAPILQRLKTLVEAGMQLVVNEKPEAAPGLGGDADALLALADELWGGLDGINVKERRLGKGTVFRGKLLPEIVQLPPDFSYTASRRDAAIRFTHRRTAGADIYFVSNRLRRNERITAEFRVKGMLPELWNAEDGSITEAVMYQSTGSGISVPMEFSPAGSWLVVFRKPLSGKGIEKLTKDGQLLCDTLPAIVPDAAYWAQVRQTFSIEVWIKPDTYAMPGKGYVVFPAEGEVIYGKGYTSAGIAAGQNVIRLCERTRGAAYSSKDVVAVYQPVSGWTHVVAVYNEGAPALYINGKLAGSAAAGDNKVIPGLGTKPTGELHSSVFEGNATDPKLYRKALSPQEITALYAAKLPAPALPEGLSLSGQGNSIKALVWQNGTYRLDEHEIKVTDKCTVQTVKGPWQLYFEPERGAPANISLPELISLHRHRDFNVRHFSGMVTYKKRIIISPAALQKGKRIFLDLGRVEVVADVSVNGKEAGLCWKEPYRLDITRFIKPGENSLSIQVATLWPNRQIGDEQLPVENVFTPSRYISKMPEWFVQNKPNPGRRITFATWNNYKPEDPLLEAGLLGPVRLIIAWEVVI</sequence>
<evidence type="ECO:0000256" key="1">
    <source>
        <dbReference type="ARBA" id="ARBA00022729"/>
    </source>
</evidence>
<keyword evidence="1" id="KW-0732">Signal</keyword>
<dbReference type="SUPFAM" id="SSF49899">
    <property type="entry name" value="Concanavalin A-like lectins/glucanases"/>
    <property type="match status" value="1"/>
</dbReference>